<evidence type="ECO:0000259" key="1">
    <source>
        <dbReference type="Pfam" id="PF01433"/>
    </source>
</evidence>
<dbReference type="InterPro" id="IPR027268">
    <property type="entry name" value="Peptidase_M4/M1_CTD_sf"/>
</dbReference>
<gene>
    <name evidence="2" type="ORF">SAMN04487854_10428</name>
</gene>
<dbReference type="Pfam" id="PF01433">
    <property type="entry name" value="Peptidase_M1"/>
    <property type="match status" value="1"/>
</dbReference>
<dbReference type="InterPro" id="IPR014782">
    <property type="entry name" value="Peptidase_M1_dom"/>
</dbReference>
<dbReference type="Gene3D" id="1.10.390.10">
    <property type="entry name" value="Neutral Protease Domain 2"/>
    <property type="match status" value="1"/>
</dbReference>
<dbReference type="SUPFAM" id="SSF55486">
    <property type="entry name" value="Metalloproteases ('zincins'), catalytic domain"/>
    <property type="match status" value="1"/>
</dbReference>
<dbReference type="Proteomes" id="UP000183805">
    <property type="component" value="Unassembled WGS sequence"/>
</dbReference>
<dbReference type="RefSeq" id="WP_036972322.1">
    <property type="nucleotide sequence ID" value="NZ_FPAZ01000004.1"/>
</dbReference>
<feature type="domain" description="Peptidase M1 membrane alanine aminopeptidase" evidence="1">
    <location>
        <begin position="833"/>
        <end position="1037"/>
    </location>
</feature>
<evidence type="ECO:0000313" key="2">
    <source>
        <dbReference type="EMBL" id="SFT51821.1"/>
    </source>
</evidence>
<comment type="caution">
    <text evidence="2">The sequence shown here is derived from an EMBL/GenBank/DDBJ whole genome shotgun (WGS) entry which is preliminary data.</text>
</comment>
<protein>
    <submittedName>
        <fullName evidence="2">Peptidase family M1</fullName>
    </submittedName>
</protein>
<proteinExistence type="predicted"/>
<name>A0ABY1GF96_9GAMM</name>
<keyword evidence="3" id="KW-1185">Reference proteome</keyword>
<sequence>MLLRNDLKYLFSQPIIWLCSVFSPLFAFTLSSGLAIEEGNTLKQFSLHLLSIQMIQLTVLVGVIAPVTFLRDQIHNMDEIISTTPITSKYRSLLRVGSLLICLLIISMMSSLVIWLYQCQVHGFDWQAVNHLFFNSFFLLIPNCYLLIVIAFWICDRFQSALVSYTTFGIIWVGYLFFASITGNPILAGSGIVSESLYQMSLWFDPFAYTAFIAGFAEPHHWELIINRLVIIVLTTVIYIWAIRTTKKNINKPVQIREPVLNSVMHYRSVVPRGNDWFMLGTLYQLSLAYILKQPITSLILFLWSVVVFNSVASSFEYAEAMSIVSPTSIDAINHYAFDMHILFGCLLLALWSWQVSCYAKRFNMAELIAALPVKTVTLLYSQLLVVATLAIIFSVMSFIGTSLAEWFSGSEYQPSQHIYILALMLLPLILVAWVTVCIFNICSSLVAGLFVIVILLLKFTPVMTFFGFTHTFWSLAWTPLQAPNEFWGYRASLNNYWPYMRVWLIAVFSFVAVSQIFNHRGVGVGRRQIKVKDTWVLVPIFLSLSLFVQLHINLVSEKPLTNSHKRESFKANYEKTFVDWKHKKQPVISHIDANVDFYPYKQFAHFELTYTLTNPHSVDIKHVLVGRSGFYKWANIKIAGARQVRFYPTLNQAVYEFERAIKPNEIRQLSSRFEVRQAKLWPAVGHHMLTPEFNYIRSVPMLPTVGYQANYELIDINLRKQYGLLDRNVSLPSKQFASEKNRPDRYDHITMSSTVSTAVGYHVVTQGKQIAHQRENAREIFKFEAASAFNNLPAWLSIPYSPVIEQFGDVKLQVFAKQKTLQQSPNSIVIHLQAMKDTLTWFKDNVVAYKAKQLSLVAAPKFGGTGFALPQIILIENKVGFRASPSIDAGFDQRYRRAVHETAHQWFGHDIGNSVNEDSAFLVESMAKYIELVMIEKRFGKAAMNSLIEYETRRYEQALRVDISAKQSLVDSTKSYDQYSKATIIFAKLRDRVGDEIIIKALKSVWENYAFPNRPATSMDLIRALQLQVNTQDKALINQFFLEP</sequence>
<dbReference type="EMBL" id="FPAZ01000004">
    <property type="protein sequence ID" value="SFT51821.1"/>
    <property type="molecule type" value="Genomic_DNA"/>
</dbReference>
<reference evidence="2 3" key="1">
    <citation type="submission" date="2016-10" db="EMBL/GenBank/DDBJ databases">
        <authorList>
            <person name="Varghese N."/>
            <person name="Submissions S."/>
        </authorList>
    </citation>
    <scope>NUCLEOTIDE SEQUENCE [LARGE SCALE GENOMIC DNA]</scope>
    <source>
        <strain evidence="2 3">CGMCC 1.8499</strain>
    </source>
</reference>
<accession>A0ABY1GF96</accession>
<evidence type="ECO:0000313" key="3">
    <source>
        <dbReference type="Proteomes" id="UP000183805"/>
    </source>
</evidence>
<organism evidence="2 3">
    <name type="scientific">Pseudoalteromonas lipolytica</name>
    <dbReference type="NCBI Taxonomy" id="570156"/>
    <lineage>
        <taxon>Bacteria</taxon>
        <taxon>Pseudomonadati</taxon>
        <taxon>Pseudomonadota</taxon>
        <taxon>Gammaproteobacteria</taxon>
        <taxon>Alteromonadales</taxon>
        <taxon>Pseudoalteromonadaceae</taxon>
        <taxon>Pseudoalteromonas</taxon>
    </lineage>
</organism>